<organism evidence="1 2">
    <name type="scientific">Diplogelasinospora grovesii</name>
    <dbReference type="NCBI Taxonomy" id="303347"/>
    <lineage>
        <taxon>Eukaryota</taxon>
        <taxon>Fungi</taxon>
        <taxon>Dikarya</taxon>
        <taxon>Ascomycota</taxon>
        <taxon>Pezizomycotina</taxon>
        <taxon>Sordariomycetes</taxon>
        <taxon>Sordariomycetidae</taxon>
        <taxon>Sordariales</taxon>
        <taxon>Diplogelasinosporaceae</taxon>
        <taxon>Diplogelasinospora</taxon>
    </lineage>
</organism>
<comment type="caution">
    <text evidence="1">The sequence shown here is derived from an EMBL/GenBank/DDBJ whole genome shotgun (WGS) entry which is preliminary data.</text>
</comment>
<feature type="non-terminal residue" evidence="1">
    <location>
        <position position="110"/>
    </location>
</feature>
<name>A0AAN6MYI1_9PEZI</name>
<dbReference type="EMBL" id="MU853903">
    <property type="protein sequence ID" value="KAK3935872.1"/>
    <property type="molecule type" value="Genomic_DNA"/>
</dbReference>
<reference evidence="2" key="1">
    <citation type="journal article" date="2023" name="Mol. Phylogenet. Evol.">
        <title>Genome-scale phylogeny and comparative genomics of the fungal order Sordariales.</title>
        <authorList>
            <person name="Hensen N."/>
            <person name="Bonometti L."/>
            <person name="Westerberg I."/>
            <person name="Brannstrom I.O."/>
            <person name="Guillou S."/>
            <person name="Cros-Aarteil S."/>
            <person name="Calhoun S."/>
            <person name="Haridas S."/>
            <person name="Kuo A."/>
            <person name="Mondo S."/>
            <person name="Pangilinan J."/>
            <person name="Riley R."/>
            <person name="LaButti K."/>
            <person name="Andreopoulos B."/>
            <person name="Lipzen A."/>
            <person name="Chen C."/>
            <person name="Yan M."/>
            <person name="Daum C."/>
            <person name="Ng V."/>
            <person name="Clum A."/>
            <person name="Steindorff A."/>
            <person name="Ohm R.A."/>
            <person name="Martin F."/>
            <person name="Silar P."/>
            <person name="Natvig D.O."/>
            <person name="Lalanne C."/>
            <person name="Gautier V."/>
            <person name="Ament-Velasquez S.L."/>
            <person name="Kruys A."/>
            <person name="Hutchinson M.I."/>
            <person name="Powell A.J."/>
            <person name="Barry K."/>
            <person name="Miller A.N."/>
            <person name="Grigoriev I.V."/>
            <person name="Debuchy R."/>
            <person name="Gladieux P."/>
            <person name="Hiltunen Thoren M."/>
            <person name="Johannesson H."/>
        </authorList>
    </citation>
    <scope>NUCLEOTIDE SEQUENCE [LARGE SCALE GENOMIC DNA]</scope>
    <source>
        <strain evidence="2">CBS 340.73</strain>
    </source>
</reference>
<proteinExistence type="predicted"/>
<gene>
    <name evidence="1" type="ORF">QBC46DRAFT_243474</name>
</gene>
<sequence>MCIATVYEHPCGHMSTHWNYCANKTVDLRGNIEPCDKADFGRRIKSPDRCALPNCAFADIPPTVPGKVWQCCKCQKANRNIGFCKARLQTPRMEFGAWTDTCDHGCCKNC</sequence>
<dbReference type="AlphaFoldDB" id="A0AAN6MYI1"/>
<protein>
    <submittedName>
        <fullName evidence="1">Uncharacterized protein</fullName>
    </submittedName>
</protein>
<evidence type="ECO:0000313" key="1">
    <source>
        <dbReference type="EMBL" id="KAK3935872.1"/>
    </source>
</evidence>
<evidence type="ECO:0000313" key="2">
    <source>
        <dbReference type="Proteomes" id="UP001303473"/>
    </source>
</evidence>
<accession>A0AAN6MYI1</accession>
<keyword evidence="2" id="KW-1185">Reference proteome</keyword>
<dbReference type="Proteomes" id="UP001303473">
    <property type="component" value="Unassembled WGS sequence"/>
</dbReference>